<dbReference type="RefSeq" id="WP_102071357.1">
    <property type="nucleotide sequence ID" value="NZ_PDNV01000012.1"/>
</dbReference>
<reference evidence="2 3" key="1">
    <citation type="submission" date="2017-10" db="EMBL/GenBank/DDBJ databases">
        <title>Two draft genome sequences of Pusillimonas sp. strains isolated from a nitrate- and radionuclide-contaminated groundwater in Russia.</title>
        <authorList>
            <person name="Grouzdev D.S."/>
            <person name="Tourova T.P."/>
            <person name="Goeva M.A."/>
            <person name="Babich T.L."/>
            <person name="Sokolova D.S."/>
            <person name="Abdullin R."/>
            <person name="Poltaraus A.B."/>
            <person name="Toshchakov S.V."/>
            <person name="Nazina T.N."/>
        </authorList>
    </citation>
    <scope>NUCLEOTIDE SEQUENCE [LARGE SCALE GENOMIC DNA]</scope>
    <source>
        <strain evidence="2 3">JR1/69-2-13</strain>
    </source>
</reference>
<organism evidence="2 3">
    <name type="scientific">Pollutimonas nitritireducens</name>
    <dbReference type="NCBI Taxonomy" id="2045209"/>
    <lineage>
        <taxon>Bacteria</taxon>
        <taxon>Pseudomonadati</taxon>
        <taxon>Pseudomonadota</taxon>
        <taxon>Betaproteobacteria</taxon>
        <taxon>Burkholderiales</taxon>
        <taxon>Alcaligenaceae</taxon>
        <taxon>Pollutimonas</taxon>
    </lineage>
</organism>
<proteinExistence type="predicted"/>
<evidence type="ECO:0000313" key="3">
    <source>
        <dbReference type="Proteomes" id="UP000234328"/>
    </source>
</evidence>
<keyword evidence="1" id="KW-1133">Transmembrane helix</keyword>
<evidence type="ECO:0000256" key="1">
    <source>
        <dbReference type="SAM" id="Phobius"/>
    </source>
</evidence>
<dbReference type="NCBIfam" id="TIGR03940">
    <property type="entry name" value="PGA_PgaD"/>
    <property type="match status" value="1"/>
</dbReference>
<feature type="transmembrane region" description="Helical" evidence="1">
    <location>
        <begin position="63"/>
        <end position="81"/>
    </location>
</feature>
<dbReference type="EMBL" id="PDNV01000012">
    <property type="protein sequence ID" value="PLC52621.1"/>
    <property type="molecule type" value="Genomic_DNA"/>
</dbReference>
<keyword evidence="3" id="KW-1185">Reference proteome</keyword>
<dbReference type="AlphaFoldDB" id="A0A2N4UC81"/>
<dbReference type="InterPro" id="IPR023829">
    <property type="entry name" value="PGA_PgaD"/>
</dbReference>
<evidence type="ECO:0000313" key="2">
    <source>
        <dbReference type="EMBL" id="PLC52621.1"/>
    </source>
</evidence>
<sequence>MMIITTQRSSVFLAIDTTLTAIGWIGFFYLFTRGVVGVVEAATTGSAQQLSALEPYIPTVTTLATYLLVGATNALILVLWARHHDLFFKDLYVPKALSHIDDATIADHFQLTLNQLREIQTSRVTVIYHATDGAIAHLETDQLQMQSALNGSLLAPMKVA</sequence>
<dbReference type="GO" id="GO:0043709">
    <property type="term" value="P:cell adhesion involved in single-species biofilm formation"/>
    <property type="evidence" value="ECO:0007669"/>
    <property type="project" value="InterPro"/>
</dbReference>
<name>A0A2N4UC81_9BURK</name>
<dbReference type="OrthoDB" id="1685258at2"/>
<gene>
    <name evidence="2" type="primary">pgaD</name>
    <name evidence="2" type="ORF">CR155_17690</name>
</gene>
<keyword evidence="1" id="KW-0812">Transmembrane</keyword>
<comment type="caution">
    <text evidence="2">The sequence shown here is derived from an EMBL/GenBank/DDBJ whole genome shotgun (WGS) entry which is preliminary data.</text>
</comment>
<dbReference type="Proteomes" id="UP000234328">
    <property type="component" value="Unassembled WGS sequence"/>
</dbReference>
<keyword evidence="1" id="KW-0472">Membrane</keyword>
<dbReference type="Pfam" id="PF13994">
    <property type="entry name" value="PgaD"/>
    <property type="match status" value="1"/>
</dbReference>
<protein>
    <submittedName>
        <fullName evidence="2">Poly-beta-1,6-N-acetyl-D-glucosamine biosynthesis protein PgaD</fullName>
    </submittedName>
</protein>
<accession>A0A2N4UC81</accession>
<feature type="transmembrane region" description="Helical" evidence="1">
    <location>
        <begin position="12"/>
        <end position="31"/>
    </location>
</feature>